<dbReference type="AlphaFoldDB" id="A0A1I3T893"/>
<evidence type="ECO:0000259" key="2">
    <source>
        <dbReference type="Pfam" id="PF00582"/>
    </source>
</evidence>
<dbReference type="CDD" id="cd00293">
    <property type="entry name" value="USP-like"/>
    <property type="match status" value="1"/>
</dbReference>
<dbReference type="Gene3D" id="3.40.50.620">
    <property type="entry name" value="HUPs"/>
    <property type="match status" value="1"/>
</dbReference>
<dbReference type="PANTHER" id="PTHR46268:SF6">
    <property type="entry name" value="UNIVERSAL STRESS PROTEIN UP12"/>
    <property type="match status" value="1"/>
</dbReference>
<dbReference type="InterPro" id="IPR006015">
    <property type="entry name" value="Universal_stress_UspA"/>
</dbReference>
<evidence type="ECO:0000256" key="1">
    <source>
        <dbReference type="ARBA" id="ARBA00008791"/>
    </source>
</evidence>
<feature type="domain" description="UspA" evidence="2">
    <location>
        <begin position="8"/>
        <end position="141"/>
    </location>
</feature>
<reference evidence="4" key="1">
    <citation type="submission" date="2016-10" db="EMBL/GenBank/DDBJ databases">
        <authorList>
            <person name="Varghese N."/>
            <person name="Submissions S."/>
        </authorList>
    </citation>
    <scope>NUCLEOTIDE SEQUENCE [LARGE SCALE GENOMIC DNA]</scope>
    <source>
        <strain evidence="4">DSM 26348</strain>
    </source>
</reference>
<protein>
    <submittedName>
        <fullName evidence="3">Nucleotide-binding universal stress protein, UspA family</fullName>
    </submittedName>
</protein>
<name>A0A1I3T893_9PLAN</name>
<dbReference type="EMBL" id="FOQD01000027">
    <property type="protein sequence ID" value="SFJ65727.1"/>
    <property type="molecule type" value="Genomic_DNA"/>
</dbReference>
<accession>A0A1I3T893</accession>
<dbReference type="PANTHER" id="PTHR46268">
    <property type="entry name" value="STRESS RESPONSE PROTEIN NHAX"/>
    <property type="match status" value="1"/>
</dbReference>
<dbReference type="InterPro" id="IPR006016">
    <property type="entry name" value="UspA"/>
</dbReference>
<dbReference type="PRINTS" id="PR01438">
    <property type="entry name" value="UNVRSLSTRESS"/>
</dbReference>
<dbReference type="InterPro" id="IPR014729">
    <property type="entry name" value="Rossmann-like_a/b/a_fold"/>
</dbReference>
<proteinExistence type="inferred from homology"/>
<organism evidence="3 4">
    <name type="scientific">Planctomicrobium piriforme</name>
    <dbReference type="NCBI Taxonomy" id="1576369"/>
    <lineage>
        <taxon>Bacteria</taxon>
        <taxon>Pseudomonadati</taxon>
        <taxon>Planctomycetota</taxon>
        <taxon>Planctomycetia</taxon>
        <taxon>Planctomycetales</taxon>
        <taxon>Planctomycetaceae</taxon>
        <taxon>Planctomicrobium</taxon>
    </lineage>
</organism>
<evidence type="ECO:0000313" key="3">
    <source>
        <dbReference type="EMBL" id="SFJ65727.1"/>
    </source>
</evidence>
<comment type="similarity">
    <text evidence="1">Belongs to the universal stress protein A family.</text>
</comment>
<dbReference type="Proteomes" id="UP000199518">
    <property type="component" value="Unassembled WGS sequence"/>
</dbReference>
<dbReference type="STRING" id="1576369.SAMN05421753_12736"/>
<dbReference type="SUPFAM" id="SSF52402">
    <property type="entry name" value="Adenine nucleotide alpha hydrolases-like"/>
    <property type="match status" value="1"/>
</dbReference>
<evidence type="ECO:0000313" key="4">
    <source>
        <dbReference type="Proteomes" id="UP000199518"/>
    </source>
</evidence>
<dbReference type="OrthoDB" id="9794782at2"/>
<gene>
    <name evidence="3" type="ORF">SAMN05421753_12736</name>
</gene>
<dbReference type="Pfam" id="PF00582">
    <property type="entry name" value="Usp"/>
    <property type="match status" value="1"/>
</dbReference>
<keyword evidence="4" id="KW-1185">Reference proteome</keyword>
<sequence length="146" mass="16061">MPAFSHEVVVVPVDFSKESENALRVAVELTGDVRKLRLLHVMTPLDAISPAAVWGEFSETARQSAVRDFAKEFLSAQGVGDAVFDLRYGNHGLEITDYAKEQKADLIIVSSHGYHGLKRLLLGSVAEAILRHAHCAVLVLRRQDAE</sequence>
<dbReference type="RefSeq" id="WP_092057048.1">
    <property type="nucleotide sequence ID" value="NZ_FOQD01000027.1"/>
</dbReference>